<keyword evidence="1" id="KW-1133">Transmembrane helix</keyword>
<proteinExistence type="predicted"/>
<dbReference type="EMBL" id="JAZBJZ010000051">
    <property type="protein sequence ID" value="MEE3717760.1"/>
    <property type="molecule type" value="Genomic_DNA"/>
</dbReference>
<feature type="transmembrane region" description="Helical" evidence="1">
    <location>
        <begin position="203"/>
        <end position="223"/>
    </location>
</feature>
<feature type="transmembrane region" description="Helical" evidence="1">
    <location>
        <begin position="56"/>
        <end position="77"/>
    </location>
</feature>
<dbReference type="Proteomes" id="UP001333818">
    <property type="component" value="Unassembled WGS sequence"/>
</dbReference>
<gene>
    <name evidence="2" type="ORF">V2H45_13545</name>
</gene>
<feature type="transmembrane region" description="Helical" evidence="1">
    <location>
        <begin position="333"/>
        <end position="355"/>
    </location>
</feature>
<accession>A0AAW9Q2X0</accession>
<reference evidence="2" key="1">
    <citation type="submission" date="2024-01" db="EMBL/GenBank/DDBJ databases">
        <title>Bank of Algae and Cyanobacteria of the Azores (BACA) strain genomes.</title>
        <authorList>
            <person name="Luz R."/>
            <person name="Cordeiro R."/>
            <person name="Fonseca A."/>
            <person name="Goncalves V."/>
        </authorList>
    </citation>
    <scope>NUCLEOTIDE SEQUENCE</scope>
    <source>
        <strain evidence="2">BACA0141</strain>
    </source>
</reference>
<keyword evidence="3" id="KW-1185">Reference proteome</keyword>
<evidence type="ECO:0000313" key="3">
    <source>
        <dbReference type="Proteomes" id="UP001333818"/>
    </source>
</evidence>
<dbReference type="AlphaFoldDB" id="A0AAW9Q2X0"/>
<feature type="transmembrane region" description="Helical" evidence="1">
    <location>
        <begin position="235"/>
        <end position="254"/>
    </location>
</feature>
<feature type="transmembrane region" description="Helical" evidence="1">
    <location>
        <begin position="274"/>
        <end position="295"/>
    </location>
</feature>
<evidence type="ECO:0000313" key="2">
    <source>
        <dbReference type="EMBL" id="MEE3717760.1"/>
    </source>
</evidence>
<comment type="caution">
    <text evidence="2">The sequence shown here is derived from an EMBL/GenBank/DDBJ whole genome shotgun (WGS) entry which is preliminary data.</text>
</comment>
<feature type="transmembrane region" description="Helical" evidence="1">
    <location>
        <begin position="18"/>
        <end position="36"/>
    </location>
</feature>
<keyword evidence="1" id="KW-0812">Transmembrane</keyword>
<protein>
    <submittedName>
        <fullName evidence="2">Uncharacterized protein</fullName>
    </submittedName>
</protein>
<organism evidence="2 3">
    <name type="scientific">Tumidithrix elongata BACA0141</name>
    <dbReference type="NCBI Taxonomy" id="2716417"/>
    <lineage>
        <taxon>Bacteria</taxon>
        <taxon>Bacillati</taxon>
        <taxon>Cyanobacteriota</taxon>
        <taxon>Cyanophyceae</taxon>
        <taxon>Pseudanabaenales</taxon>
        <taxon>Pseudanabaenaceae</taxon>
        <taxon>Tumidithrix</taxon>
        <taxon>Tumidithrix elongata</taxon>
    </lineage>
</organism>
<sequence>MSKAKPTSSSGEISSQTIILAGIAWAAIALLFYLLLSAPTEVQAFGGSARPIWYRIGTYIFQTVAIVFSSFLCLRNWRSPKIISGRNVWLGLGFGIMAWGIGNLAFAYQDFNYQHQLTQNLDSLSQIVSRQKNTPHLTEAFEKKKITDNKTILDLIKEKDIDKLAPALKTFGQDFSSKVPTLPQEMEKIAKNLSDLPTTFPSYADIFFTLTYVFLAWGMAMSVIGRRLNLFPKQWGIVALVAVFGLAAGGYVTFLAGNVVGDVKFDIGKVLNTIYALGDVWLLIVAAVLLLAFWGGKAAQSWRLIGGAAIAMFIGDLGFAFSSKSPNYQSGDWIEFFWILAFVLWGVGAALEFDISSRPTSRRR</sequence>
<dbReference type="RefSeq" id="WP_330484191.1">
    <property type="nucleotide sequence ID" value="NZ_JAZBJZ010000051.1"/>
</dbReference>
<keyword evidence="1" id="KW-0472">Membrane</keyword>
<name>A0AAW9Q2X0_9CYAN</name>
<feature type="transmembrane region" description="Helical" evidence="1">
    <location>
        <begin position="89"/>
        <end position="108"/>
    </location>
</feature>
<feature type="transmembrane region" description="Helical" evidence="1">
    <location>
        <begin position="302"/>
        <end position="321"/>
    </location>
</feature>
<evidence type="ECO:0000256" key="1">
    <source>
        <dbReference type="SAM" id="Phobius"/>
    </source>
</evidence>